<protein>
    <submittedName>
        <fullName evidence="2">SDR family oxidoreductase</fullName>
    </submittedName>
</protein>
<dbReference type="Proteomes" id="UP001185792">
    <property type="component" value="Unassembled WGS sequence"/>
</dbReference>
<evidence type="ECO:0000313" key="3">
    <source>
        <dbReference type="Proteomes" id="UP001185792"/>
    </source>
</evidence>
<name>A0ABU4EZ42_WILMA</name>
<dbReference type="InterPro" id="IPR036291">
    <property type="entry name" value="NAD(P)-bd_dom_sf"/>
</dbReference>
<dbReference type="SUPFAM" id="SSF51735">
    <property type="entry name" value="NAD(P)-binding Rossmann-fold domains"/>
    <property type="match status" value="1"/>
</dbReference>
<proteinExistence type="inferred from homology"/>
<gene>
    <name evidence="2" type="ORF">R4198_22745</name>
</gene>
<dbReference type="NCBIfam" id="NF006133">
    <property type="entry name" value="PRK08278.1"/>
    <property type="match status" value="1"/>
</dbReference>
<dbReference type="Pfam" id="PF00106">
    <property type="entry name" value="adh_short"/>
    <property type="match status" value="1"/>
</dbReference>
<accession>A0ABU4EZ42</accession>
<keyword evidence="3" id="KW-1185">Reference proteome</keyword>
<dbReference type="EMBL" id="JAWLUM010000004">
    <property type="protein sequence ID" value="MDV7136523.1"/>
    <property type="molecule type" value="Genomic_DNA"/>
</dbReference>
<comment type="similarity">
    <text evidence="1">Belongs to the short-chain dehydrogenases/reductases (SDR) family.</text>
</comment>
<dbReference type="PRINTS" id="PR00081">
    <property type="entry name" value="GDHRDH"/>
</dbReference>
<sequence>MSFDEAVDLRGRTAFITGSSRGIGAAIARAFSDAGAAVVLFAKSGSAHATLPGTVYSVAEEIERAGGRALAIPGDLRIDADVESAIARTAEVFGGLDIVVNNAAAFDTTPTSKVSMKRYDLLQAINARGSFAVSRAAIPYLTQSPAGHILSISPPLDLEPKWLGAHLAYTTSKYAVSLATLGLAAELANSGVAANSLWPATAVATEAIRSILGEEVAEHKARSVDIMADAALAVVRRDPRTCSGNLFTDEQVLAAEGKTDLSEYSVGEGELSRSFFVADSAEVSA</sequence>
<dbReference type="InterPro" id="IPR051935">
    <property type="entry name" value="HSDL2"/>
</dbReference>
<organism evidence="2 3">
    <name type="scientific">Williamsia marianensis</name>
    <dbReference type="NCBI Taxonomy" id="85044"/>
    <lineage>
        <taxon>Bacteria</taxon>
        <taxon>Bacillati</taxon>
        <taxon>Actinomycetota</taxon>
        <taxon>Actinomycetes</taxon>
        <taxon>Mycobacteriales</taxon>
        <taxon>Nocardiaceae</taxon>
        <taxon>Williamsia</taxon>
    </lineage>
</organism>
<dbReference type="InterPro" id="IPR002347">
    <property type="entry name" value="SDR_fam"/>
</dbReference>
<comment type="caution">
    <text evidence="2">The sequence shown here is derived from an EMBL/GenBank/DDBJ whole genome shotgun (WGS) entry which is preliminary data.</text>
</comment>
<dbReference type="PRINTS" id="PR00080">
    <property type="entry name" value="SDRFAMILY"/>
</dbReference>
<dbReference type="PANTHER" id="PTHR42808:SF3">
    <property type="entry name" value="HYDROXYSTEROID DEHYDROGENASE-LIKE PROTEIN 2"/>
    <property type="match status" value="1"/>
</dbReference>
<evidence type="ECO:0000313" key="2">
    <source>
        <dbReference type="EMBL" id="MDV7136523.1"/>
    </source>
</evidence>
<reference evidence="2 3" key="1">
    <citation type="submission" date="2023-10" db="EMBL/GenBank/DDBJ databases">
        <title>Development of a sustainable strategy for remediation of hydrocarbon-contaminated territories based on the waste exchange concept.</title>
        <authorList>
            <person name="Krivoruchko A."/>
        </authorList>
    </citation>
    <scope>NUCLEOTIDE SEQUENCE [LARGE SCALE GENOMIC DNA]</scope>
    <source>
        <strain evidence="2 3">IEGM 1236</strain>
    </source>
</reference>
<dbReference type="RefSeq" id="WP_317714517.1">
    <property type="nucleotide sequence ID" value="NZ_JAWLUM010000004.1"/>
</dbReference>
<evidence type="ECO:0000256" key="1">
    <source>
        <dbReference type="RuleBase" id="RU000363"/>
    </source>
</evidence>
<dbReference type="Gene3D" id="3.40.50.720">
    <property type="entry name" value="NAD(P)-binding Rossmann-like Domain"/>
    <property type="match status" value="1"/>
</dbReference>
<dbReference type="PANTHER" id="PTHR42808">
    <property type="entry name" value="HYDROXYSTEROID DEHYDROGENASE-LIKE PROTEIN 2"/>
    <property type="match status" value="1"/>
</dbReference>